<protein>
    <submittedName>
        <fullName evidence="1">Uncharacterized protein</fullName>
    </submittedName>
</protein>
<accession>A0A1C1CPS4</accession>
<organism evidence="1 2">
    <name type="scientific">Cladophialophora carrionii</name>
    <dbReference type="NCBI Taxonomy" id="86049"/>
    <lineage>
        <taxon>Eukaryota</taxon>
        <taxon>Fungi</taxon>
        <taxon>Dikarya</taxon>
        <taxon>Ascomycota</taxon>
        <taxon>Pezizomycotina</taxon>
        <taxon>Eurotiomycetes</taxon>
        <taxon>Chaetothyriomycetidae</taxon>
        <taxon>Chaetothyriales</taxon>
        <taxon>Herpotrichiellaceae</taxon>
        <taxon>Cladophialophora</taxon>
    </lineage>
</organism>
<evidence type="ECO:0000313" key="2">
    <source>
        <dbReference type="Proteomes" id="UP000094526"/>
    </source>
</evidence>
<dbReference type="Proteomes" id="UP000094526">
    <property type="component" value="Unassembled WGS sequence"/>
</dbReference>
<evidence type="ECO:0000313" key="1">
    <source>
        <dbReference type="EMBL" id="OCT50510.1"/>
    </source>
</evidence>
<name>A0A1C1CPS4_9EURO</name>
<gene>
    <name evidence="1" type="ORF">CLCR_07798</name>
</gene>
<proteinExistence type="predicted"/>
<sequence>MGQALKNPMFDKSANLRPRISMDRMPSRRHVIASRLWSLNAIVLIGENEEIDIIRDKPKFARSDPFQTHILHSGNYL</sequence>
<reference evidence="2" key="1">
    <citation type="submission" date="2015-07" db="EMBL/GenBank/DDBJ databases">
        <authorList>
            <person name="Teixeira M.M."/>
            <person name="Souza R.C."/>
            <person name="Almeida L.G."/>
            <person name="Vicente V.A."/>
            <person name="de Hoog S."/>
            <person name="Bocca A.L."/>
            <person name="de Almeida S.R."/>
            <person name="Vasconcelos A.T."/>
            <person name="Felipe M.S."/>
        </authorList>
    </citation>
    <scope>NUCLEOTIDE SEQUENCE [LARGE SCALE GENOMIC DNA]</scope>
    <source>
        <strain evidence="2">KSF</strain>
    </source>
</reference>
<dbReference type="AlphaFoldDB" id="A0A1C1CPS4"/>
<keyword evidence="2" id="KW-1185">Reference proteome</keyword>
<comment type="caution">
    <text evidence="1">The sequence shown here is derived from an EMBL/GenBank/DDBJ whole genome shotgun (WGS) entry which is preliminary data.</text>
</comment>
<dbReference type="VEuPathDB" id="FungiDB:CLCR_07798"/>
<dbReference type="EMBL" id="LGRB01000010">
    <property type="protein sequence ID" value="OCT50510.1"/>
    <property type="molecule type" value="Genomic_DNA"/>
</dbReference>